<gene>
    <name evidence="5" type="ORF">Q8A67_002923</name>
</gene>
<proteinExistence type="predicted"/>
<evidence type="ECO:0000256" key="3">
    <source>
        <dbReference type="SAM" id="SignalP"/>
    </source>
</evidence>
<keyword evidence="2" id="KW-0812">Transmembrane</keyword>
<evidence type="ECO:0000313" key="6">
    <source>
        <dbReference type="Proteomes" id="UP001187343"/>
    </source>
</evidence>
<feature type="signal peptide" evidence="3">
    <location>
        <begin position="1"/>
        <end position="16"/>
    </location>
</feature>
<feature type="domain" description="C-type lectin" evidence="4">
    <location>
        <begin position="78"/>
        <end position="197"/>
    </location>
</feature>
<evidence type="ECO:0000256" key="2">
    <source>
        <dbReference type="SAM" id="Phobius"/>
    </source>
</evidence>
<dbReference type="PROSITE" id="PS50041">
    <property type="entry name" value="C_TYPE_LECTIN_2"/>
    <property type="match status" value="1"/>
</dbReference>
<keyword evidence="2" id="KW-1133">Transmembrane helix</keyword>
<organism evidence="5 6">
    <name type="scientific">Cirrhinus molitorella</name>
    <name type="common">mud carp</name>
    <dbReference type="NCBI Taxonomy" id="172907"/>
    <lineage>
        <taxon>Eukaryota</taxon>
        <taxon>Metazoa</taxon>
        <taxon>Chordata</taxon>
        <taxon>Craniata</taxon>
        <taxon>Vertebrata</taxon>
        <taxon>Euteleostomi</taxon>
        <taxon>Actinopterygii</taxon>
        <taxon>Neopterygii</taxon>
        <taxon>Teleostei</taxon>
        <taxon>Ostariophysi</taxon>
        <taxon>Cypriniformes</taxon>
        <taxon>Cyprinidae</taxon>
        <taxon>Labeoninae</taxon>
        <taxon>Labeonini</taxon>
        <taxon>Cirrhinus</taxon>
    </lineage>
</organism>
<dbReference type="InterPro" id="IPR016187">
    <property type="entry name" value="CTDL_fold"/>
</dbReference>
<dbReference type="InterPro" id="IPR001304">
    <property type="entry name" value="C-type_lectin-like"/>
</dbReference>
<dbReference type="AlphaFoldDB" id="A0AA88PZQ4"/>
<dbReference type="PANTHER" id="PTHR22803">
    <property type="entry name" value="MANNOSE, PHOSPHOLIPASE, LECTIN RECEPTOR RELATED"/>
    <property type="match status" value="1"/>
</dbReference>
<dbReference type="SUPFAM" id="SSF56436">
    <property type="entry name" value="C-type lectin-like"/>
    <property type="match status" value="1"/>
</dbReference>
<protein>
    <recommendedName>
        <fullName evidence="4">C-type lectin domain-containing protein</fullName>
    </recommendedName>
</protein>
<dbReference type="EMBL" id="JAUYZG010000003">
    <property type="protein sequence ID" value="KAK2910790.1"/>
    <property type="molecule type" value="Genomic_DNA"/>
</dbReference>
<feature type="transmembrane region" description="Helical" evidence="2">
    <location>
        <begin position="40"/>
        <end position="58"/>
    </location>
</feature>
<evidence type="ECO:0000256" key="1">
    <source>
        <dbReference type="ARBA" id="ARBA00023157"/>
    </source>
</evidence>
<keyword evidence="2" id="KW-0472">Membrane</keyword>
<name>A0AA88PZQ4_9TELE</name>
<reference evidence="5" key="1">
    <citation type="submission" date="2023-08" db="EMBL/GenBank/DDBJ databases">
        <title>Chromosome-level Genome Assembly of mud carp (Cirrhinus molitorella).</title>
        <authorList>
            <person name="Liu H."/>
        </authorList>
    </citation>
    <scope>NUCLEOTIDE SEQUENCE</scope>
    <source>
        <strain evidence="5">Prfri</strain>
        <tissue evidence="5">Muscle</tissue>
    </source>
</reference>
<evidence type="ECO:0000313" key="5">
    <source>
        <dbReference type="EMBL" id="KAK2910790.1"/>
    </source>
</evidence>
<dbReference type="PRINTS" id="PR01504">
    <property type="entry name" value="PNCREATITSAP"/>
</dbReference>
<keyword evidence="6" id="KW-1185">Reference proteome</keyword>
<feature type="chain" id="PRO_5041649403" description="C-type lectin domain-containing protein" evidence="3">
    <location>
        <begin position="17"/>
        <end position="200"/>
    </location>
</feature>
<dbReference type="Gene3D" id="3.10.100.10">
    <property type="entry name" value="Mannose-Binding Protein A, subunit A"/>
    <property type="match status" value="1"/>
</dbReference>
<evidence type="ECO:0000259" key="4">
    <source>
        <dbReference type="PROSITE" id="PS50041"/>
    </source>
</evidence>
<dbReference type="SMART" id="SM00034">
    <property type="entry name" value="CLECT"/>
    <property type="match status" value="1"/>
</dbReference>
<accession>A0AA88PZQ4</accession>
<keyword evidence="3" id="KW-0732">Signal</keyword>
<dbReference type="PROSITE" id="PS00615">
    <property type="entry name" value="C_TYPE_LECTIN_1"/>
    <property type="match status" value="1"/>
</dbReference>
<dbReference type="Pfam" id="PF00059">
    <property type="entry name" value="Lectin_C"/>
    <property type="match status" value="1"/>
</dbReference>
<keyword evidence="1" id="KW-1015">Disulfide bond</keyword>
<dbReference type="Proteomes" id="UP001187343">
    <property type="component" value="Unassembled WGS sequence"/>
</dbReference>
<comment type="caution">
    <text evidence="5">The sequence shown here is derived from an EMBL/GenBank/DDBJ whole genome shotgun (WGS) entry which is preliminary data.</text>
</comment>
<dbReference type="InterPro" id="IPR016186">
    <property type="entry name" value="C-type_lectin-like/link_sf"/>
</dbReference>
<dbReference type="InterPro" id="IPR050111">
    <property type="entry name" value="C-type_lectin/snaclec_domain"/>
</dbReference>
<sequence length="200" mass="22612">MWIFAVFLLFAVIVNGDRNDEYCVTVNYSFLSGSLSALDFFSMWIFAAFLLFAVIVNGDRNDEPFGRRQRCPSGWEKFETTCYKFFSDSKTWAEAERWCVGLEGNLASVHSRATHDFLTALAKRRSSGAPRVWIGACDAAQNNIWLWSDGSKFDYSNWQTGQPNNAGGTEACTEMTNGAELRWNDAVCSAQRNFICQNKL</sequence>
<dbReference type="InterPro" id="IPR018378">
    <property type="entry name" value="C-type_lectin_CS"/>
</dbReference>